<gene>
    <name evidence="2" type="ORF">PFISCL1PPCAC_25435</name>
</gene>
<dbReference type="AlphaFoldDB" id="A0AAV5WVA8"/>
<keyword evidence="3" id="KW-1185">Reference proteome</keyword>
<organism evidence="2 3">
    <name type="scientific">Pristionchus fissidentatus</name>
    <dbReference type="NCBI Taxonomy" id="1538716"/>
    <lineage>
        <taxon>Eukaryota</taxon>
        <taxon>Metazoa</taxon>
        <taxon>Ecdysozoa</taxon>
        <taxon>Nematoda</taxon>
        <taxon>Chromadorea</taxon>
        <taxon>Rhabditida</taxon>
        <taxon>Rhabditina</taxon>
        <taxon>Diplogasteromorpha</taxon>
        <taxon>Diplogasteroidea</taxon>
        <taxon>Neodiplogasteridae</taxon>
        <taxon>Pristionchus</taxon>
    </lineage>
</organism>
<dbReference type="EMBL" id="BTSY01000006">
    <property type="protein sequence ID" value="GMT34138.1"/>
    <property type="molecule type" value="Genomic_DNA"/>
</dbReference>
<dbReference type="Proteomes" id="UP001432322">
    <property type="component" value="Unassembled WGS sequence"/>
</dbReference>
<sequence length="120" mass="13400">MAYYIGNEVEVYNDNTVSASDGHTADGFLDKFDVSPYEKSDDSMKFTEDEEDIKRKKKKKKDAEKAKLAEKTPLLDSKKTSSSSRLSTSNASVAEQNSKKELPKVADKPKESTNGDQKKK</sequence>
<evidence type="ECO:0000313" key="2">
    <source>
        <dbReference type="EMBL" id="GMT34138.1"/>
    </source>
</evidence>
<feature type="compositionally biased region" description="Basic and acidic residues" evidence="1">
    <location>
        <begin position="97"/>
        <end position="120"/>
    </location>
</feature>
<feature type="compositionally biased region" description="Basic and acidic residues" evidence="1">
    <location>
        <begin position="61"/>
        <end position="70"/>
    </location>
</feature>
<protein>
    <submittedName>
        <fullName evidence="2">Uncharacterized protein</fullName>
    </submittedName>
</protein>
<proteinExistence type="predicted"/>
<accession>A0AAV5WVA8</accession>
<comment type="caution">
    <text evidence="2">The sequence shown here is derived from an EMBL/GenBank/DDBJ whole genome shotgun (WGS) entry which is preliminary data.</text>
</comment>
<name>A0AAV5WVA8_9BILA</name>
<feature type="compositionally biased region" description="Basic and acidic residues" evidence="1">
    <location>
        <begin position="28"/>
        <end position="47"/>
    </location>
</feature>
<feature type="compositionally biased region" description="Low complexity" evidence="1">
    <location>
        <begin position="71"/>
        <end position="89"/>
    </location>
</feature>
<evidence type="ECO:0000256" key="1">
    <source>
        <dbReference type="SAM" id="MobiDB-lite"/>
    </source>
</evidence>
<feature type="region of interest" description="Disordered" evidence="1">
    <location>
        <begin position="15"/>
        <end position="120"/>
    </location>
</feature>
<evidence type="ECO:0000313" key="3">
    <source>
        <dbReference type="Proteomes" id="UP001432322"/>
    </source>
</evidence>
<reference evidence="2" key="1">
    <citation type="submission" date="2023-10" db="EMBL/GenBank/DDBJ databases">
        <title>Genome assembly of Pristionchus species.</title>
        <authorList>
            <person name="Yoshida K."/>
            <person name="Sommer R.J."/>
        </authorList>
    </citation>
    <scope>NUCLEOTIDE SEQUENCE</scope>
    <source>
        <strain evidence="2">RS5133</strain>
    </source>
</reference>